<dbReference type="Proteomes" id="UP001283341">
    <property type="component" value="Unassembled WGS sequence"/>
</dbReference>
<gene>
    <name evidence="2" type="ORF">B0H66DRAFT_535880</name>
</gene>
<feature type="compositionally biased region" description="Low complexity" evidence="1">
    <location>
        <begin position="110"/>
        <end position="123"/>
    </location>
</feature>
<keyword evidence="3" id="KW-1185">Reference proteome</keyword>
<protein>
    <submittedName>
        <fullName evidence="2">Uncharacterized protein</fullName>
    </submittedName>
</protein>
<dbReference type="AlphaFoldDB" id="A0AAE0HYI1"/>
<feature type="region of interest" description="Disordered" evidence="1">
    <location>
        <begin position="1"/>
        <end position="33"/>
    </location>
</feature>
<comment type="caution">
    <text evidence="2">The sequence shown here is derived from an EMBL/GenBank/DDBJ whole genome shotgun (WGS) entry which is preliminary data.</text>
</comment>
<proteinExistence type="predicted"/>
<reference evidence="2" key="1">
    <citation type="journal article" date="2023" name="Mol. Phylogenet. Evol.">
        <title>Genome-scale phylogeny and comparative genomics of the fungal order Sordariales.</title>
        <authorList>
            <person name="Hensen N."/>
            <person name="Bonometti L."/>
            <person name="Westerberg I."/>
            <person name="Brannstrom I.O."/>
            <person name="Guillou S."/>
            <person name="Cros-Aarteil S."/>
            <person name="Calhoun S."/>
            <person name="Haridas S."/>
            <person name="Kuo A."/>
            <person name="Mondo S."/>
            <person name="Pangilinan J."/>
            <person name="Riley R."/>
            <person name="LaButti K."/>
            <person name="Andreopoulos B."/>
            <person name="Lipzen A."/>
            <person name="Chen C."/>
            <person name="Yan M."/>
            <person name="Daum C."/>
            <person name="Ng V."/>
            <person name="Clum A."/>
            <person name="Steindorff A."/>
            <person name="Ohm R.A."/>
            <person name="Martin F."/>
            <person name="Silar P."/>
            <person name="Natvig D.O."/>
            <person name="Lalanne C."/>
            <person name="Gautier V."/>
            <person name="Ament-Velasquez S.L."/>
            <person name="Kruys A."/>
            <person name="Hutchinson M.I."/>
            <person name="Powell A.J."/>
            <person name="Barry K."/>
            <person name="Miller A.N."/>
            <person name="Grigoriev I.V."/>
            <person name="Debuchy R."/>
            <person name="Gladieux P."/>
            <person name="Hiltunen Thoren M."/>
            <person name="Johannesson H."/>
        </authorList>
    </citation>
    <scope>NUCLEOTIDE SEQUENCE</scope>
    <source>
        <strain evidence="2">CBS 118394</strain>
    </source>
</reference>
<accession>A0AAE0HYI1</accession>
<feature type="region of interest" description="Disordered" evidence="1">
    <location>
        <begin position="100"/>
        <end position="164"/>
    </location>
</feature>
<feature type="compositionally biased region" description="Basic and acidic residues" evidence="1">
    <location>
        <begin position="24"/>
        <end position="33"/>
    </location>
</feature>
<evidence type="ECO:0000313" key="2">
    <source>
        <dbReference type="EMBL" id="KAK3314984.1"/>
    </source>
</evidence>
<organism evidence="2 3">
    <name type="scientific">Apodospora peruviana</name>
    <dbReference type="NCBI Taxonomy" id="516989"/>
    <lineage>
        <taxon>Eukaryota</taxon>
        <taxon>Fungi</taxon>
        <taxon>Dikarya</taxon>
        <taxon>Ascomycota</taxon>
        <taxon>Pezizomycotina</taxon>
        <taxon>Sordariomycetes</taxon>
        <taxon>Sordariomycetidae</taxon>
        <taxon>Sordariales</taxon>
        <taxon>Lasiosphaeriaceae</taxon>
        <taxon>Apodospora</taxon>
    </lineage>
</organism>
<dbReference type="EMBL" id="JAUEDM010000006">
    <property type="protein sequence ID" value="KAK3314984.1"/>
    <property type="molecule type" value="Genomic_DNA"/>
</dbReference>
<evidence type="ECO:0000256" key="1">
    <source>
        <dbReference type="SAM" id="MobiDB-lite"/>
    </source>
</evidence>
<evidence type="ECO:0000313" key="3">
    <source>
        <dbReference type="Proteomes" id="UP001283341"/>
    </source>
</evidence>
<sequence>MKVTPGPVNGDRGKHPGDSSDQQKAVRDDDRPRHPLALEGLVVPVWPIGHARLNMAHAVAADTFASMKVNKSRAGLHPANDAVSTPQILDRMKERKIQTTTTPYNEECKSPPSVQSSQRRSPQLPISHSRSRVLVPEQDGESWVHVDPEGGGIRKSGTGRSGAIPARDETRMMKTETNASRQWSLCADVCTAGWSTGNWRQGVQGLGQDRLKSEESAAEISRSIEF</sequence>
<name>A0AAE0HYI1_9PEZI</name>
<reference evidence="2" key="2">
    <citation type="submission" date="2023-06" db="EMBL/GenBank/DDBJ databases">
        <authorList>
            <consortium name="Lawrence Berkeley National Laboratory"/>
            <person name="Haridas S."/>
            <person name="Hensen N."/>
            <person name="Bonometti L."/>
            <person name="Westerberg I."/>
            <person name="Brannstrom I.O."/>
            <person name="Guillou S."/>
            <person name="Cros-Aarteil S."/>
            <person name="Calhoun S."/>
            <person name="Kuo A."/>
            <person name="Mondo S."/>
            <person name="Pangilinan J."/>
            <person name="Riley R."/>
            <person name="Labutti K."/>
            <person name="Andreopoulos B."/>
            <person name="Lipzen A."/>
            <person name="Chen C."/>
            <person name="Yanf M."/>
            <person name="Daum C."/>
            <person name="Ng V."/>
            <person name="Clum A."/>
            <person name="Steindorff A."/>
            <person name="Ohm R."/>
            <person name="Martin F."/>
            <person name="Silar P."/>
            <person name="Natvig D."/>
            <person name="Lalanne C."/>
            <person name="Gautier V."/>
            <person name="Ament-Velasquez S.L."/>
            <person name="Kruys A."/>
            <person name="Hutchinson M.I."/>
            <person name="Powell A.J."/>
            <person name="Barry K."/>
            <person name="Miller A.N."/>
            <person name="Grigoriev I.V."/>
            <person name="Debuchy R."/>
            <person name="Gladieux P."/>
            <person name="Thoren M.H."/>
            <person name="Johannesson H."/>
        </authorList>
    </citation>
    <scope>NUCLEOTIDE SEQUENCE</scope>
    <source>
        <strain evidence="2">CBS 118394</strain>
    </source>
</reference>